<reference evidence="1" key="1">
    <citation type="journal article" date="2023" name="Mol. Phylogenet. Evol.">
        <title>Genome-scale phylogeny and comparative genomics of the fungal order Sordariales.</title>
        <authorList>
            <person name="Hensen N."/>
            <person name="Bonometti L."/>
            <person name="Westerberg I."/>
            <person name="Brannstrom I.O."/>
            <person name="Guillou S."/>
            <person name="Cros-Aarteil S."/>
            <person name="Calhoun S."/>
            <person name="Haridas S."/>
            <person name="Kuo A."/>
            <person name="Mondo S."/>
            <person name="Pangilinan J."/>
            <person name="Riley R."/>
            <person name="LaButti K."/>
            <person name="Andreopoulos B."/>
            <person name="Lipzen A."/>
            <person name="Chen C."/>
            <person name="Yan M."/>
            <person name="Daum C."/>
            <person name="Ng V."/>
            <person name="Clum A."/>
            <person name="Steindorff A."/>
            <person name="Ohm R.A."/>
            <person name="Martin F."/>
            <person name="Silar P."/>
            <person name="Natvig D.O."/>
            <person name="Lalanne C."/>
            <person name="Gautier V."/>
            <person name="Ament-Velasquez S.L."/>
            <person name="Kruys A."/>
            <person name="Hutchinson M.I."/>
            <person name="Powell A.J."/>
            <person name="Barry K."/>
            <person name="Miller A.N."/>
            <person name="Grigoriev I.V."/>
            <person name="Debuchy R."/>
            <person name="Gladieux P."/>
            <person name="Hiltunen Thoren M."/>
            <person name="Johannesson H."/>
        </authorList>
    </citation>
    <scope>NUCLEOTIDE SEQUENCE</scope>
    <source>
        <strain evidence="1">CBS 123565</strain>
    </source>
</reference>
<gene>
    <name evidence="1" type="ORF">BT67DRAFT_483682</name>
</gene>
<evidence type="ECO:0000313" key="2">
    <source>
        <dbReference type="Proteomes" id="UP001304895"/>
    </source>
</evidence>
<organism evidence="1 2">
    <name type="scientific">Trichocladium antarcticum</name>
    <dbReference type="NCBI Taxonomy" id="1450529"/>
    <lineage>
        <taxon>Eukaryota</taxon>
        <taxon>Fungi</taxon>
        <taxon>Dikarya</taxon>
        <taxon>Ascomycota</taxon>
        <taxon>Pezizomycotina</taxon>
        <taxon>Sordariomycetes</taxon>
        <taxon>Sordariomycetidae</taxon>
        <taxon>Sordariales</taxon>
        <taxon>Chaetomiaceae</taxon>
        <taxon>Trichocladium</taxon>
    </lineage>
</organism>
<dbReference type="Proteomes" id="UP001304895">
    <property type="component" value="Unassembled WGS sequence"/>
</dbReference>
<evidence type="ECO:0000313" key="1">
    <source>
        <dbReference type="EMBL" id="KAK4137741.1"/>
    </source>
</evidence>
<keyword evidence="2" id="KW-1185">Reference proteome</keyword>
<proteinExistence type="predicted"/>
<dbReference type="AlphaFoldDB" id="A0AAN6URZ4"/>
<dbReference type="EMBL" id="MU853402">
    <property type="protein sequence ID" value="KAK4137741.1"/>
    <property type="molecule type" value="Genomic_DNA"/>
</dbReference>
<name>A0AAN6URZ4_9PEZI</name>
<protein>
    <submittedName>
        <fullName evidence="1">Uncharacterized protein</fullName>
    </submittedName>
</protein>
<sequence length="248" mass="27690">MSHANPTPAQQHAFRQAQQHALGLGQRKWMEIYGSGAYTGLRIVKYLVDVAGKDATMFLLDPKGSIAGVTALRIKNCDLKHMAPTWNLYSGRCTSFAVKAVMELGPSVTETGQKVFDWKIYDLTRHRVARCFKTGVVIDSSSTVLGGAFPLNPGQWARFPESNASWQFKKLTSSSSNGKFKFERHGNANGKHQWYSDGLAAFNTELFNAACHLWGHPRSSERTCQTRLTEHERVLLQVPRTRAGPNHK</sequence>
<comment type="caution">
    <text evidence="1">The sequence shown here is derived from an EMBL/GenBank/DDBJ whole genome shotgun (WGS) entry which is preliminary data.</text>
</comment>
<accession>A0AAN6URZ4</accession>
<reference evidence="1" key="2">
    <citation type="submission" date="2023-05" db="EMBL/GenBank/DDBJ databases">
        <authorList>
            <consortium name="Lawrence Berkeley National Laboratory"/>
            <person name="Steindorff A."/>
            <person name="Hensen N."/>
            <person name="Bonometti L."/>
            <person name="Westerberg I."/>
            <person name="Brannstrom I.O."/>
            <person name="Guillou S."/>
            <person name="Cros-Aarteil S."/>
            <person name="Calhoun S."/>
            <person name="Haridas S."/>
            <person name="Kuo A."/>
            <person name="Mondo S."/>
            <person name="Pangilinan J."/>
            <person name="Riley R."/>
            <person name="Labutti K."/>
            <person name="Andreopoulos B."/>
            <person name="Lipzen A."/>
            <person name="Chen C."/>
            <person name="Yanf M."/>
            <person name="Daum C."/>
            <person name="Ng V."/>
            <person name="Clum A."/>
            <person name="Ohm R."/>
            <person name="Martin F."/>
            <person name="Silar P."/>
            <person name="Natvig D."/>
            <person name="Lalanne C."/>
            <person name="Gautier V."/>
            <person name="Ament-Velasquez S.L."/>
            <person name="Kruys A."/>
            <person name="Hutchinson M.I."/>
            <person name="Powell A.J."/>
            <person name="Barry K."/>
            <person name="Miller A.N."/>
            <person name="Grigoriev I.V."/>
            <person name="Debuchy R."/>
            <person name="Gladieux P."/>
            <person name="Thoren M.H."/>
            <person name="Johannesson H."/>
        </authorList>
    </citation>
    <scope>NUCLEOTIDE SEQUENCE</scope>
    <source>
        <strain evidence="1">CBS 123565</strain>
    </source>
</reference>